<evidence type="ECO:0000313" key="4">
    <source>
        <dbReference type="Proteomes" id="UP001152024"/>
    </source>
</evidence>
<evidence type="ECO:0000256" key="2">
    <source>
        <dbReference type="SAM" id="SignalP"/>
    </source>
</evidence>
<proteinExistence type="predicted"/>
<sequence length="448" mass="47641">MISSKLFAIVVTASTLWVVDGKWDSPATSSSVSYFTSSGDDAHVFSSTDPLSPSRLTETASSGISESSTTPSYQIPTSSPTVSDSTTTSALTISSDIVIIKASTFSSSEATILSVEITTLGDSSTTTDTITASIDDSSLADVSSSTEVSTSTGVSASTEVSTSTGAPISTHSTTCFETTISTDLATSTEQTATTDSTTYTTIPTQSTSAELSDTTETTVPTYITTSTDVTTTASTTVFTSEITTTTEILWTSTTAASCPVYSVSLNDPSFEGDNTGPDRWDYMGQFAGVAVPFQRENSVSEKIPRAHTGNQFALLSGGPGSTLGSDMWRPMSLDPTKKYQVWFTFAAVSDPDEDWNFNFIISTRKGGHASRENIIVPKGSPFVYRQQSTIIRGAQGDNLYAFMRVTSSSNPRLVAVDDIYVAEYAPSCSHIEQYIWIKELSRYVPSCA</sequence>
<evidence type="ECO:0000256" key="1">
    <source>
        <dbReference type="SAM" id="MobiDB-lite"/>
    </source>
</evidence>
<dbReference type="Proteomes" id="UP001152024">
    <property type="component" value="Unassembled WGS sequence"/>
</dbReference>
<evidence type="ECO:0000313" key="3">
    <source>
        <dbReference type="EMBL" id="KAJ4125045.1"/>
    </source>
</evidence>
<feature type="compositionally biased region" description="Polar residues" evidence="1">
    <location>
        <begin position="46"/>
        <end position="56"/>
    </location>
</feature>
<feature type="chain" id="PRO_5045989495" evidence="2">
    <location>
        <begin position="22"/>
        <end position="448"/>
    </location>
</feature>
<keyword evidence="2" id="KW-0732">Signal</keyword>
<feature type="signal peptide" evidence="2">
    <location>
        <begin position="1"/>
        <end position="21"/>
    </location>
</feature>
<gene>
    <name evidence="3" type="ORF">NW768_009386</name>
</gene>
<accession>A0ABQ8R3M9</accession>
<feature type="region of interest" description="Disordered" evidence="1">
    <location>
        <begin position="46"/>
        <end position="87"/>
    </location>
</feature>
<dbReference type="EMBL" id="JAOQBH010000015">
    <property type="protein sequence ID" value="KAJ4125045.1"/>
    <property type="molecule type" value="Genomic_DNA"/>
</dbReference>
<reference evidence="3" key="1">
    <citation type="submission" date="2022-09" db="EMBL/GenBank/DDBJ databases">
        <title>Fusarium specimens isolated from Avocado Roots.</title>
        <authorList>
            <person name="Stajich J."/>
            <person name="Roper C."/>
            <person name="Heimlech-Rivalta G."/>
        </authorList>
    </citation>
    <scope>NUCLEOTIDE SEQUENCE</scope>
    <source>
        <strain evidence="3">CF00095</strain>
    </source>
</reference>
<comment type="caution">
    <text evidence="3">The sequence shown here is derived from an EMBL/GenBank/DDBJ whole genome shotgun (WGS) entry which is preliminary data.</text>
</comment>
<name>A0ABQ8R3M9_FUSEQ</name>
<keyword evidence="4" id="KW-1185">Reference proteome</keyword>
<protein>
    <submittedName>
        <fullName evidence="3">Uncharacterized protein</fullName>
    </submittedName>
</protein>
<organism evidence="3 4">
    <name type="scientific">Fusarium equiseti</name>
    <name type="common">Fusarium scirpi</name>
    <dbReference type="NCBI Taxonomy" id="61235"/>
    <lineage>
        <taxon>Eukaryota</taxon>
        <taxon>Fungi</taxon>
        <taxon>Dikarya</taxon>
        <taxon>Ascomycota</taxon>
        <taxon>Pezizomycotina</taxon>
        <taxon>Sordariomycetes</taxon>
        <taxon>Hypocreomycetidae</taxon>
        <taxon>Hypocreales</taxon>
        <taxon>Nectriaceae</taxon>
        <taxon>Fusarium</taxon>
        <taxon>Fusarium incarnatum-equiseti species complex</taxon>
    </lineage>
</organism>
<feature type="compositionally biased region" description="Low complexity" evidence="1">
    <location>
        <begin position="57"/>
        <end position="87"/>
    </location>
</feature>